<dbReference type="InterPro" id="IPR001810">
    <property type="entry name" value="F-box_dom"/>
</dbReference>
<evidence type="ECO:0000259" key="2">
    <source>
        <dbReference type="Pfam" id="PF24758"/>
    </source>
</evidence>
<evidence type="ECO:0000259" key="1">
    <source>
        <dbReference type="Pfam" id="PF00646"/>
    </source>
</evidence>
<feature type="domain" description="F-box/LRR-repeat protein 15/At3g58940/PEG3-like LRR" evidence="2">
    <location>
        <begin position="99"/>
        <end position="203"/>
    </location>
</feature>
<dbReference type="EMBL" id="JAMQYH010000005">
    <property type="protein sequence ID" value="KAJ1685505.1"/>
    <property type="molecule type" value="Genomic_DNA"/>
</dbReference>
<accession>A0A9Q0C1F3</accession>
<dbReference type="PANTHER" id="PTHR34223">
    <property type="entry name" value="OS11G0201299 PROTEIN"/>
    <property type="match status" value="1"/>
</dbReference>
<dbReference type="Pfam" id="PF24758">
    <property type="entry name" value="LRR_At5g56370"/>
    <property type="match status" value="1"/>
</dbReference>
<evidence type="ECO:0000313" key="3">
    <source>
        <dbReference type="EMBL" id="KAJ1685505.1"/>
    </source>
</evidence>
<dbReference type="InterPro" id="IPR055411">
    <property type="entry name" value="LRR_FXL15/At3g58940/PEG3-like"/>
</dbReference>
<dbReference type="InterPro" id="IPR053197">
    <property type="entry name" value="F-box_SCFL_complex_component"/>
</dbReference>
<dbReference type="Gene3D" id="3.80.10.10">
    <property type="entry name" value="Ribonuclease Inhibitor"/>
    <property type="match status" value="1"/>
</dbReference>
<dbReference type="InterPro" id="IPR032675">
    <property type="entry name" value="LRR_dom_sf"/>
</dbReference>
<dbReference type="Proteomes" id="UP001151287">
    <property type="component" value="Unassembled WGS sequence"/>
</dbReference>
<gene>
    <name evidence="3" type="ORF">LUZ63_016895</name>
</gene>
<name>A0A9Q0C1F3_9POAL</name>
<dbReference type="CDD" id="cd22160">
    <property type="entry name" value="F-box_AtFBL13-like"/>
    <property type="match status" value="1"/>
</dbReference>
<dbReference type="SUPFAM" id="SSF81383">
    <property type="entry name" value="F-box domain"/>
    <property type="match status" value="1"/>
</dbReference>
<dbReference type="SUPFAM" id="SSF52058">
    <property type="entry name" value="L domain-like"/>
    <property type="match status" value="1"/>
</dbReference>
<dbReference type="InterPro" id="IPR053781">
    <property type="entry name" value="F-box_AtFBL13-like"/>
</dbReference>
<dbReference type="Pfam" id="PF00646">
    <property type="entry name" value="F-box"/>
    <property type="match status" value="1"/>
</dbReference>
<dbReference type="PANTHER" id="PTHR34223:SF51">
    <property type="entry name" value="OS06G0556300 PROTEIN"/>
    <property type="match status" value="1"/>
</dbReference>
<evidence type="ECO:0008006" key="5">
    <source>
        <dbReference type="Google" id="ProtNLM"/>
    </source>
</evidence>
<sequence length="379" mass="43336">MERESTSKRRPNFDYISSMPDPILQRILSLLEAREAVQTCVLSKRWITVWTSLHGDKTDDVVFECFVSMVLHRREPCDLHRFHLNTRYAWSIDDDRIMEWIHYALMHNVRKLHFSTCTFKSLLILDCSSLEELQLGFRYGSSGDEVINLPNLKELNLTEFILDASFSKRFFLGCPALEYLSLEECPFENCHLSSNKLKHLRINFISSIDDFGFVASKDFGVRISAPNLTFICFDGEPEDILEEQAPKLSVFTNLESLSIGGFCFACHFYTLARILEHSPNLKKLTVKHDGQNCQMHLHTEKGSRSIDGGSTHCFCSEDKAPCNSLRNQSLTNCKNLSEIEVKYYSNDGSVKLLLDSLVDITMELANIKIVLSMNSNTNS</sequence>
<comment type="caution">
    <text evidence="3">The sequence shown here is derived from an EMBL/GenBank/DDBJ whole genome shotgun (WGS) entry which is preliminary data.</text>
</comment>
<protein>
    <recommendedName>
        <fullName evidence="5">F-box domain-containing protein</fullName>
    </recommendedName>
</protein>
<dbReference type="OrthoDB" id="612216at2759"/>
<evidence type="ECO:0000313" key="4">
    <source>
        <dbReference type="Proteomes" id="UP001151287"/>
    </source>
</evidence>
<proteinExistence type="predicted"/>
<organism evidence="3 4">
    <name type="scientific">Rhynchospora breviuscula</name>
    <dbReference type="NCBI Taxonomy" id="2022672"/>
    <lineage>
        <taxon>Eukaryota</taxon>
        <taxon>Viridiplantae</taxon>
        <taxon>Streptophyta</taxon>
        <taxon>Embryophyta</taxon>
        <taxon>Tracheophyta</taxon>
        <taxon>Spermatophyta</taxon>
        <taxon>Magnoliopsida</taxon>
        <taxon>Liliopsida</taxon>
        <taxon>Poales</taxon>
        <taxon>Cyperaceae</taxon>
        <taxon>Cyperoideae</taxon>
        <taxon>Rhynchosporeae</taxon>
        <taxon>Rhynchospora</taxon>
    </lineage>
</organism>
<dbReference type="AlphaFoldDB" id="A0A9Q0C1F3"/>
<keyword evidence="4" id="KW-1185">Reference proteome</keyword>
<reference evidence="3" key="1">
    <citation type="journal article" date="2022" name="Cell">
        <title>Repeat-based holocentromeres influence genome architecture and karyotype evolution.</title>
        <authorList>
            <person name="Hofstatter P.G."/>
            <person name="Thangavel G."/>
            <person name="Lux T."/>
            <person name="Neumann P."/>
            <person name="Vondrak T."/>
            <person name="Novak P."/>
            <person name="Zhang M."/>
            <person name="Costa L."/>
            <person name="Castellani M."/>
            <person name="Scott A."/>
            <person name="Toegelov H."/>
            <person name="Fuchs J."/>
            <person name="Mata-Sucre Y."/>
            <person name="Dias Y."/>
            <person name="Vanzela A.L.L."/>
            <person name="Huettel B."/>
            <person name="Almeida C.C.S."/>
            <person name="Simkova H."/>
            <person name="Souza G."/>
            <person name="Pedrosa-Harand A."/>
            <person name="Macas J."/>
            <person name="Mayer K.F.X."/>
            <person name="Houben A."/>
            <person name="Marques A."/>
        </authorList>
    </citation>
    <scope>NUCLEOTIDE SEQUENCE</scope>
    <source>
        <tissue evidence="3">Leaves</tissue>
    </source>
</reference>
<dbReference type="InterPro" id="IPR036047">
    <property type="entry name" value="F-box-like_dom_sf"/>
</dbReference>
<feature type="domain" description="F-box" evidence="1">
    <location>
        <begin position="16"/>
        <end position="54"/>
    </location>
</feature>